<dbReference type="AlphaFoldDB" id="A0A6M3IX34"/>
<name>A0A6M3IX34_9ZZZZ</name>
<dbReference type="EMBL" id="MT142381">
    <property type="protein sequence ID" value="QJA79438.1"/>
    <property type="molecule type" value="Genomic_DNA"/>
</dbReference>
<reference evidence="1" key="1">
    <citation type="submission" date="2020-03" db="EMBL/GenBank/DDBJ databases">
        <title>The deep terrestrial virosphere.</title>
        <authorList>
            <person name="Holmfeldt K."/>
            <person name="Nilsson E."/>
            <person name="Simone D."/>
            <person name="Lopez-Fernandez M."/>
            <person name="Wu X."/>
            <person name="de Brujin I."/>
            <person name="Lundin D."/>
            <person name="Andersson A."/>
            <person name="Bertilsson S."/>
            <person name="Dopson M."/>
        </authorList>
    </citation>
    <scope>NUCLEOTIDE SEQUENCE</scope>
    <source>
        <strain evidence="2">MM415A00879</strain>
        <strain evidence="1">MM415B00915</strain>
    </source>
</reference>
<evidence type="ECO:0000313" key="2">
    <source>
        <dbReference type="EMBL" id="QJA79438.1"/>
    </source>
</evidence>
<protein>
    <recommendedName>
        <fullName evidence="3">DNA polymerase</fullName>
    </recommendedName>
</protein>
<organism evidence="1">
    <name type="scientific">viral metagenome</name>
    <dbReference type="NCBI Taxonomy" id="1070528"/>
    <lineage>
        <taxon>unclassified sequences</taxon>
        <taxon>metagenomes</taxon>
        <taxon>organismal metagenomes</taxon>
    </lineage>
</organism>
<evidence type="ECO:0008006" key="3">
    <source>
        <dbReference type="Google" id="ProtNLM"/>
    </source>
</evidence>
<dbReference type="EMBL" id="MT141446">
    <property type="protein sequence ID" value="QJA61597.1"/>
    <property type="molecule type" value="Genomic_DNA"/>
</dbReference>
<gene>
    <name evidence="2" type="ORF">MM415A00879_0009</name>
    <name evidence="1" type="ORF">MM415B00915_0021</name>
</gene>
<proteinExistence type="predicted"/>
<accession>A0A6M3IX34</accession>
<sequence length="353" mass="39895">MIVNVDELMSVIRASDQFFYKAGLVALQQKDNKLQMNLLLSDSDLQIEYPVISGSISDTICVKSDEFFRTLKIMNGETSFMVKNNSLVISSSGRKYVLALVDLETPFFNDFDYQLVSAIKNEDFLLLQKHLNLNAKDNCKNICFMAGDKSLWIATDRYNSVSFPAPQLCKDSFMFDGSYAKFVGSVKENFKIGLSNDNSMVFKNSNLQFVVSINKDLSNDIFPLQADAFSKNGWHCSSFDSQDVSKKYNNIKSVINGKDFLNGIKMVVAENGFLQVEAMSKAAEESVIFNNSHSPMDVVVDFDTLDKVLFCCNGNIVDMYRCSDSVDDTHGKHLFKIEYDHISQIFVSQWQLI</sequence>
<evidence type="ECO:0000313" key="1">
    <source>
        <dbReference type="EMBL" id="QJA61597.1"/>
    </source>
</evidence>